<dbReference type="EMBL" id="MQVX01000001">
    <property type="protein sequence ID" value="PQJ16847.1"/>
    <property type="molecule type" value="Genomic_DNA"/>
</dbReference>
<comment type="caution">
    <text evidence="1">The sequence shown here is derived from an EMBL/GenBank/DDBJ whole genome shotgun (WGS) entry which is preliminary data.</text>
</comment>
<dbReference type="Gene3D" id="1.10.1200.20">
    <property type="entry name" value="Colicin E immunity protein"/>
    <property type="match status" value="1"/>
</dbReference>
<gene>
    <name evidence="1" type="ORF">BST99_10680</name>
</gene>
<dbReference type="AlphaFoldDB" id="A0A2S7TBH4"/>
<evidence type="ECO:0000313" key="2">
    <source>
        <dbReference type="Proteomes" id="UP000239366"/>
    </source>
</evidence>
<dbReference type="Proteomes" id="UP000239366">
    <property type="component" value="Unassembled WGS sequence"/>
</dbReference>
<reference evidence="2" key="1">
    <citation type="submission" date="2016-11" db="EMBL/GenBank/DDBJ databases">
        <title>Trade-off between light-utilization and light-protection in marine flavobacteria.</title>
        <authorList>
            <person name="Kumagai Y."/>
            <person name="Yoshizawa S."/>
            <person name="Kogure K."/>
        </authorList>
    </citation>
    <scope>NUCLEOTIDE SEQUENCE [LARGE SCALE GENOMIC DNA]</scope>
    <source>
        <strain evidence="2">SG-18</strain>
    </source>
</reference>
<dbReference type="InterPro" id="IPR035900">
    <property type="entry name" value="Colicin_E_sf"/>
</dbReference>
<dbReference type="OrthoDB" id="6555806at2"/>
<proteinExistence type="predicted"/>
<keyword evidence="2" id="KW-1185">Reference proteome</keyword>
<name>A0A2S7TBH4_9FLAO</name>
<accession>A0A2S7TBH4</accession>
<organism evidence="1 2">
    <name type="scientific">Aureicoccus marinus</name>
    <dbReference type="NCBI Taxonomy" id="754435"/>
    <lineage>
        <taxon>Bacteria</taxon>
        <taxon>Pseudomonadati</taxon>
        <taxon>Bacteroidota</taxon>
        <taxon>Flavobacteriia</taxon>
        <taxon>Flavobacteriales</taxon>
        <taxon>Flavobacteriaceae</taxon>
        <taxon>Aureicoccus</taxon>
    </lineage>
</organism>
<sequence length="79" mass="9164">MNRDELIALGKRIVNCEADSEEELNALCLLFNENVLDPAGCSRFYYPENFNSRRDDLSKYNPTVEEVVDHLLAYKPIRL</sequence>
<protein>
    <submittedName>
        <fullName evidence="1">Colicin immunity protein</fullName>
    </submittedName>
</protein>
<evidence type="ECO:0000313" key="1">
    <source>
        <dbReference type="EMBL" id="PQJ16847.1"/>
    </source>
</evidence>